<dbReference type="FunFam" id="3.40.50.620:FF:000045">
    <property type="entry name" value="Glutamate--tRNA ligase, mitochondrial"/>
    <property type="match status" value="1"/>
</dbReference>
<evidence type="ECO:0000256" key="3">
    <source>
        <dbReference type="ARBA" id="ARBA00022598"/>
    </source>
</evidence>
<dbReference type="PANTHER" id="PTHR43311">
    <property type="entry name" value="GLUTAMATE--TRNA LIGASE"/>
    <property type="match status" value="1"/>
</dbReference>
<dbReference type="HOGENOM" id="CLU_015768_6_3_12"/>
<evidence type="ECO:0000256" key="5">
    <source>
        <dbReference type="ARBA" id="ARBA00022840"/>
    </source>
</evidence>
<dbReference type="InterPro" id="IPR033910">
    <property type="entry name" value="GluRS_core"/>
</dbReference>
<dbReference type="Gene3D" id="3.40.50.620">
    <property type="entry name" value="HUPs"/>
    <property type="match status" value="1"/>
</dbReference>
<dbReference type="RefSeq" id="WP_014455958.1">
    <property type="nucleotide sequence ID" value="NC_017098.1"/>
</dbReference>
<comment type="subcellular location">
    <subcellularLocation>
        <location evidence="8">Cytoplasm</location>
    </subcellularLocation>
</comment>
<reference evidence="12" key="1">
    <citation type="journal article" date="2013" name="Stand. Genomic Sci.">
        <title>Complete genome sequence of the halophilic bacterium Spirochaeta africana type strain (Z-7692(T)) from the alkaline Lake Magadi in the East African Rift.</title>
        <authorList>
            <person name="Liolos K."/>
            <person name="Abt B."/>
            <person name="Scheuner C."/>
            <person name="Teshima H."/>
            <person name="Held B."/>
            <person name="Lapidus A."/>
            <person name="Nolan M."/>
            <person name="Lucas S."/>
            <person name="Deshpande S."/>
            <person name="Cheng J.F."/>
            <person name="Tapia R."/>
            <person name="Goodwin L.A."/>
            <person name="Pitluck S."/>
            <person name="Pagani I."/>
            <person name="Ivanova N."/>
            <person name="Mavromatis K."/>
            <person name="Mikhailova N."/>
            <person name="Huntemann M."/>
            <person name="Pati A."/>
            <person name="Chen A."/>
            <person name="Palaniappan K."/>
            <person name="Land M."/>
            <person name="Rohde M."/>
            <person name="Tindall B.J."/>
            <person name="Detter J.C."/>
            <person name="Goker M."/>
            <person name="Bristow J."/>
            <person name="Eisen J.A."/>
            <person name="Markowitz V."/>
            <person name="Hugenholtz P."/>
            <person name="Woyke T."/>
            <person name="Klenk H.P."/>
            <person name="Kyrpides N.C."/>
        </authorList>
    </citation>
    <scope>NUCLEOTIDE SEQUENCE</scope>
    <source>
        <strain evidence="12">ATCC 700263 / DSM 8902 / Z-7692</strain>
    </source>
</reference>
<dbReference type="GO" id="GO:0005829">
    <property type="term" value="C:cytosol"/>
    <property type="evidence" value="ECO:0007669"/>
    <property type="project" value="TreeGrafter"/>
</dbReference>
<feature type="domain" description="Glutamyl/glutaminyl-tRNA synthetase class Ib catalytic" evidence="9">
    <location>
        <begin position="3"/>
        <end position="321"/>
    </location>
</feature>
<evidence type="ECO:0000256" key="8">
    <source>
        <dbReference type="HAMAP-Rule" id="MF_00022"/>
    </source>
</evidence>
<evidence type="ECO:0000313" key="12">
    <source>
        <dbReference type="Proteomes" id="UP000007383"/>
    </source>
</evidence>
<organism evidence="11 12">
    <name type="scientific">Spirochaeta africana (strain ATCC 700263 / DSM 8902 / Z-7692)</name>
    <dbReference type="NCBI Taxonomy" id="889378"/>
    <lineage>
        <taxon>Bacteria</taxon>
        <taxon>Pseudomonadati</taxon>
        <taxon>Spirochaetota</taxon>
        <taxon>Spirochaetia</taxon>
        <taxon>Spirochaetales</taxon>
        <taxon>Spirochaetaceae</taxon>
        <taxon>Spirochaeta</taxon>
    </lineage>
</organism>
<evidence type="ECO:0000256" key="1">
    <source>
        <dbReference type="ARBA" id="ARBA00007894"/>
    </source>
</evidence>
<dbReference type="OrthoDB" id="9807503at2"/>
<dbReference type="InterPro" id="IPR020751">
    <property type="entry name" value="aa-tRNA-synth_I_codon-bd_sub2"/>
</dbReference>
<comment type="caution">
    <text evidence="8">Lacks conserved residue(s) required for the propagation of feature annotation.</text>
</comment>
<dbReference type="InterPro" id="IPR008925">
    <property type="entry name" value="aa_tRNA-synth_I_cd-bd_sf"/>
</dbReference>
<evidence type="ECO:0000256" key="7">
    <source>
        <dbReference type="ARBA" id="ARBA00023146"/>
    </source>
</evidence>
<dbReference type="InterPro" id="IPR004527">
    <property type="entry name" value="Glu-tRNA-ligase_bac/mito"/>
</dbReference>
<dbReference type="PATRIC" id="fig|889378.3.peg.1910"/>
<dbReference type="EMBL" id="CP003282">
    <property type="protein sequence ID" value="AFG37975.1"/>
    <property type="molecule type" value="Genomic_DNA"/>
</dbReference>
<dbReference type="AlphaFoldDB" id="H9UKD2"/>
<dbReference type="InterPro" id="IPR020752">
    <property type="entry name" value="Glu-tRNA-synth_I_codon-bd_sub1"/>
</dbReference>
<evidence type="ECO:0000259" key="9">
    <source>
        <dbReference type="Pfam" id="PF00749"/>
    </source>
</evidence>
<feature type="domain" description="Aminoacyl-tRNA synthetase class I anticodon-binding" evidence="10">
    <location>
        <begin position="337"/>
        <end position="484"/>
    </location>
</feature>
<dbReference type="InterPro" id="IPR049940">
    <property type="entry name" value="GluQ/Sye"/>
</dbReference>
<feature type="short sequence motif" description="'KMSKS' region" evidence="8">
    <location>
        <begin position="252"/>
        <end position="256"/>
    </location>
</feature>
<dbReference type="EC" id="6.1.1.17" evidence="8"/>
<dbReference type="Proteomes" id="UP000007383">
    <property type="component" value="Chromosome"/>
</dbReference>
<dbReference type="eggNOG" id="COG0008">
    <property type="taxonomic scope" value="Bacteria"/>
</dbReference>
<dbReference type="PRINTS" id="PR00987">
    <property type="entry name" value="TRNASYNTHGLU"/>
</dbReference>
<proteinExistence type="inferred from homology"/>
<comment type="function">
    <text evidence="8">Catalyzes the attachment of glutamate to tRNA(Glu) in a two-step reaction: glutamate is first activated by ATP to form Glu-AMP and then transferred to the acceptor end of tRNA(Glu).</text>
</comment>
<keyword evidence="5 8" id="KW-0067">ATP-binding</keyword>
<keyword evidence="4 8" id="KW-0547">Nucleotide-binding</keyword>
<keyword evidence="7 8" id="KW-0030">Aminoacyl-tRNA synthetase</keyword>
<dbReference type="Gene3D" id="1.10.10.350">
    <property type="match status" value="1"/>
</dbReference>
<dbReference type="GO" id="GO:0000049">
    <property type="term" value="F:tRNA binding"/>
    <property type="evidence" value="ECO:0007669"/>
    <property type="project" value="InterPro"/>
</dbReference>
<dbReference type="GO" id="GO:0006424">
    <property type="term" value="P:glutamyl-tRNA aminoacylation"/>
    <property type="evidence" value="ECO:0007669"/>
    <property type="project" value="UniProtKB-UniRule"/>
</dbReference>
<dbReference type="HAMAP" id="MF_00022">
    <property type="entry name" value="Glu_tRNA_synth_type1"/>
    <property type="match status" value="1"/>
</dbReference>
<dbReference type="GO" id="GO:0008270">
    <property type="term" value="F:zinc ion binding"/>
    <property type="evidence" value="ECO:0007669"/>
    <property type="project" value="InterPro"/>
</dbReference>
<dbReference type="InterPro" id="IPR045462">
    <property type="entry name" value="aa-tRNA-synth_I_cd-bd"/>
</dbReference>
<dbReference type="CDD" id="cd00808">
    <property type="entry name" value="GluRS_core"/>
    <property type="match status" value="1"/>
</dbReference>
<evidence type="ECO:0000313" key="11">
    <source>
        <dbReference type="EMBL" id="AFG37975.1"/>
    </source>
</evidence>
<dbReference type="Pfam" id="PF19269">
    <property type="entry name" value="Anticodon_2"/>
    <property type="match status" value="1"/>
</dbReference>
<gene>
    <name evidence="8" type="primary">gltX</name>
    <name evidence="11" type="ordered locus">Spiaf_1924</name>
</gene>
<dbReference type="Gene3D" id="1.10.8.70">
    <property type="entry name" value="Glutamate-tRNA synthetase, class I, anticodon-binding domain 1"/>
    <property type="match status" value="1"/>
</dbReference>
<dbReference type="InterPro" id="IPR000924">
    <property type="entry name" value="Glu/Gln-tRNA-synth"/>
</dbReference>
<dbReference type="STRING" id="889378.Spiaf_1924"/>
<keyword evidence="12" id="KW-1185">Reference proteome</keyword>
<evidence type="ECO:0000259" key="10">
    <source>
        <dbReference type="Pfam" id="PF19269"/>
    </source>
</evidence>
<evidence type="ECO:0000256" key="4">
    <source>
        <dbReference type="ARBA" id="ARBA00022741"/>
    </source>
</evidence>
<keyword evidence="6 8" id="KW-0648">Protein biosynthesis</keyword>
<keyword evidence="2 8" id="KW-0963">Cytoplasm</keyword>
<dbReference type="KEGG" id="sfc:Spiaf_1924"/>
<dbReference type="InterPro" id="IPR014729">
    <property type="entry name" value="Rossmann-like_a/b/a_fold"/>
</dbReference>
<name>H9UKD2_SPIAZ</name>
<keyword evidence="3 8" id="KW-0436">Ligase</keyword>
<dbReference type="NCBIfam" id="TIGR00464">
    <property type="entry name" value="gltX_bact"/>
    <property type="match status" value="1"/>
</dbReference>
<evidence type="ECO:0000256" key="6">
    <source>
        <dbReference type="ARBA" id="ARBA00022917"/>
    </source>
</evidence>
<feature type="binding site" evidence="8">
    <location>
        <position position="255"/>
    </location>
    <ligand>
        <name>ATP</name>
        <dbReference type="ChEBI" id="CHEBI:30616"/>
    </ligand>
</feature>
<dbReference type="SUPFAM" id="SSF52374">
    <property type="entry name" value="Nucleotidylyl transferase"/>
    <property type="match status" value="1"/>
</dbReference>
<dbReference type="PANTHER" id="PTHR43311:SF2">
    <property type="entry name" value="GLUTAMATE--TRNA LIGASE, MITOCHONDRIAL-RELATED"/>
    <property type="match status" value="1"/>
</dbReference>
<protein>
    <recommendedName>
        <fullName evidence="8">Glutamate--tRNA ligase</fullName>
        <ecNumber evidence="8">6.1.1.17</ecNumber>
    </recommendedName>
    <alternativeName>
        <fullName evidence="8">Glutamyl-tRNA synthetase</fullName>
        <shortName evidence="8">GluRS</shortName>
    </alternativeName>
</protein>
<evidence type="ECO:0000256" key="2">
    <source>
        <dbReference type="ARBA" id="ARBA00022490"/>
    </source>
</evidence>
<dbReference type="Pfam" id="PF00749">
    <property type="entry name" value="tRNA-synt_1c"/>
    <property type="match status" value="1"/>
</dbReference>
<dbReference type="InterPro" id="IPR020058">
    <property type="entry name" value="Glu/Gln-tRNA-synth_Ib_cat-dom"/>
</dbReference>
<comment type="catalytic activity">
    <reaction evidence="8">
        <text>tRNA(Glu) + L-glutamate + ATP = L-glutamyl-tRNA(Glu) + AMP + diphosphate</text>
        <dbReference type="Rhea" id="RHEA:23540"/>
        <dbReference type="Rhea" id="RHEA-COMP:9663"/>
        <dbReference type="Rhea" id="RHEA-COMP:9680"/>
        <dbReference type="ChEBI" id="CHEBI:29985"/>
        <dbReference type="ChEBI" id="CHEBI:30616"/>
        <dbReference type="ChEBI" id="CHEBI:33019"/>
        <dbReference type="ChEBI" id="CHEBI:78442"/>
        <dbReference type="ChEBI" id="CHEBI:78520"/>
        <dbReference type="ChEBI" id="CHEBI:456215"/>
        <dbReference type="EC" id="6.1.1.17"/>
    </reaction>
</comment>
<comment type="subunit">
    <text evidence="8">Monomer.</text>
</comment>
<dbReference type="GO" id="GO:0005524">
    <property type="term" value="F:ATP binding"/>
    <property type="evidence" value="ECO:0007669"/>
    <property type="project" value="UniProtKB-UniRule"/>
</dbReference>
<dbReference type="SUPFAM" id="SSF48163">
    <property type="entry name" value="An anticodon-binding domain of class I aminoacyl-tRNA synthetases"/>
    <property type="match status" value="1"/>
</dbReference>
<feature type="short sequence motif" description="'HIGH' region" evidence="8">
    <location>
        <begin position="9"/>
        <end position="19"/>
    </location>
</feature>
<sequence>MSVRVRYAPSPTGMQHIGGIRTALFNYFFARANGGSFVLRIEDTDRERFHPEALQDIYDSFRWLGITWDEGPDRGGEYGPYLQSERVELYRQYAEQLVAAGQAYWAYDTPERLEEMRRQQAESKSKHQGYDRFFRDMDDAEREHYRAQGIPGVIRFKVPLSGETAISDLVLGDISRKNEDVSPDPVLLKSDGYPTYHLANVVDDHLMGITHILRAQEWIPSAPLHVLLYQAFGWEPPQYVHLPMVMGKDGQKLSKRHGSTSLREFIQGGYLPEAIINYVTLLGWSYDDRTEFFTREQLEQLFSADRIAKSAAVFDYKKLEWFNGQYIRAKSDAELKQLLIPILAEAGLIAAAPDAAEQAVLDGAMPLVKERLKFLTDAPEALSFLFRDPQGLTPDELVPKKSDAETTVTALQLALEVLEGFGQLDEEGFDNRFKSLAEQHSIKIGALLMPVRIAVTGSRMSPPLYGSIALLGPDRAIERIRSAIEILQ</sequence>
<dbReference type="GO" id="GO:0004818">
    <property type="term" value="F:glutamate-tRNA ligase activity"/>
    <property type="evidence" value="ECO:0007669"/>
    <property type="project" value="UniProtKB-UniRule"/>
</dbReference>
<accession>H9UKD2</accession>
<comment type="similarity">
    <text evidence="1 8">Belongs to the class-I aminoacyl-tRNA synthetase family. Glutamate--tRNA ligase type 1 subfamily.</text>
</comment>